<name>A0AB40C072_DIOCR</name>
<protein>
    <submittedName>
        <fullName evidence="3">Uncharacterized protein LOC120270173</fullName>
    </submittedName>
</protein>
<dbReference type="RefSeq" id="XP_039133135.1">
    <property type="nucleotide sequence ID" value="XM_039277201.1"/>
</dbReference>
<dbReference type="Proteomes" id="UP001515500">
    <property type="component" value="Chromosome 10"/>
</dbReference>
<keyword evidence="2" id="KW-1185">Reference proteome</keyword>
<evidence type="ECO:0000313" key="3">
    <source>
        <dbReference type="RefSeq" id="XP_039133135.1"/>
    </source>
</evidence>
<proteinExistence type="predicted"/>
<evidence type="ECO:0000313" key="2">
    <source>
        <dbReference type="Proteomes" id="UP001515500"/>
    </source>
</evidence>
<feature type="region of interest" description="Disordered" evidence="1">
    <location>
        <begin position="26"/>
        <end position="53"/>
    </location>
</feature>
<dbReference type="PANTHER" id="PTHR35737">
    <property type="entry name" value="CRYPTIC LOCI REGULATOR"/>
    <property type="match status" value="1"/>
</dbReference>
<feature type="region of interest" description="Disordered" evidence="1">
    <location>
        <begin position="82"/>
        <end position="110"/>
    </location>
</feature>
<feature type="compositionally biased region" description="Low complexity" evidence="1">
    <location>
        <begin position="95"/>
        <end position="110"/>
    </location>
</feature>
<accession>A0AB40C072</accession>
<sequence>MAAASSAAFSDADEWEICNDNGLVYKRRRRRRHPESPPPSALPDDPEAELRRHRRARKKRCLLDLRDKYLAELAQWETLSSSLLTSPPLPPPPVTAAAAAAPLGSPKPSSQIPEWHPLVDDLLSQAEAQELMVQKLAQTCEYVESVCEERERRLVQSILDLPIWGSPRSLIASLSD</sequence>
<gene>
    <name evidence="3" type="primary">LOC120270173</name>
</gene>
<dbReference type="GeneID" id="120270173"/>
<evidence type="ECO:0000256" key="1">
    <source>
        <dbReference type="SAM" id="MobiDB-lite"/>
    </source>
</evidence>
<dbReference type="PANTHER" id="PTHR35737:SF1">
    <property type="entry name" value="CRYPTIC LOCI REGULATOR"/>
    <property type="match status" value="1"/>
</dbReference>
<reference evidence="3" key="1">
    <citation type="submission" date="2025-08" db="UniProtKB">
        <authorList>
            <consortium name="RefSeq"/>
        </authorList>
    </citation>
    <scope>IDENTIFICATION</scope>
</reference>
<organism evidence="2 3">
    <name type="scientific">Dioscorea cayennensis subsp. rotundata</name>
    <name type="common">White Guinea yam</name>
    <name type="synonym">Dioscorea rotundata</name>
    <dbReference type="NCBI Taxonomy" id="55577"/>
    <lineage>
        <taxon>Eukaryota</taxon>
        <taxon>Viridiplantae</taxon>
        <taxon>Streptophyta</taxon>
        <taxon>Embryophyta</taxon>
        <taxon>Tracheophyta</taxon>
        <taxon>Spermatophyta</taxon>
        <taxon>Magnoliopsida</taxon>
        <taxon>Liliopsida</taxon>
        <taxon>Dioscoreales</taxon>
        <taxon>Dioscoreaceae</taxon>
        <taxon>Dioscorea</taxon>
    </lineage>
</organism>
<dbReference type="AlphaFoldDB" id="A0AB40C072"/>